<organism evidence="2">
    <name type="scientific">marine sediment metagenome</name>
    <dbReference type="NCBI Taxonomy" id="412755"/>
    <lineage>
        <taxon>unclassified sequences</taxon>
        <taxon>metagenomes</taxon>
        <taxon>ecological metagenomes</taxon>
    </lineage>
</organism>
<dbReference type="InterPro" id="IPR036388">
    <property type="entry name" value="WH-like_DNA-bd_sf"/>
</dbReference>
<accession>A0A0F9MVJ1</accession>
<reference evidence="2" key="1">
    <citation type="journal article" date="2015" name="Nature">
        <title>Complex archaea that bridge the gap between prokaryotes and eukaryotes.</title>
        <authorList>
            <person name="Spang A."/>
            <person name="Saw J.H."/>
            <person name="Jorgensen S.L."/>
            <person name="Zaremba-Niedzwiedzka K."/>
            <person name="Martijn J."/>
            <person name="Lind A.E."/>
            <person name="van Eijk R."/>
            <person name="Schleper C."/>
            <person name="Guy L."/>
            <person name="Ettema T.J."/>
        </authorList>
    </citation>
    <scope>NUCLEOTIDE SEQUENCE</scope>
</reference>
<evidence type="ECO:0000256" key="1">
    <source>
        <dbReference type="SAM" id="Phobius"/>
    </source>
</evidence>
<feature type="transmembrane region" description="Helical" evidence="1">
    <location>
        <begin position="144"/>
        <end position="165"/>
    </location>
</feature>
<dbReference type="EMBL" id="LAZR01004151">
    <property type="protein sequence ID" value="KKN11290.1"/>
    <property type="molecule type" value="Genomic_DNA"/>
</dbReference>
<protein>
    <submittedName>
        <fullName evidence="2">Uncharacterized protein</fullName>
    </submittedName>
</protein>
<sequence length="170" mass="19967">MKAQNNSKKKLTSRLRYKKISNVKKGGDLDRDEIVKKLNGRTLMVYFVLLNKKLIGVRELQRHLELSSPSVAKYHLDKLVNLRLVENRNGIYHLERKADLPLLTSWVLIGKELIPRVIFAAFFFTFLFIGYLFFVFTYWNKDSIFVILFGIAILVYVWSGVILQFKRKPI</sequence>
<name>A0A0F9MVJ1_9ZZZZ</name>
<feature type="transmembrane region" description="Helical" evidence="1">
    <location>
        <begin position="117"/>
        <end position="138"/>
    </location>
</feature>
<keyword evidence="1" id="KW-0812">Transmembrane</keyword>
<gene>
    <name evidence="2" type="ORF">LCGC14_1028010</name>
</gene>
<proteinExistence type="predicted"/>
<dbReference type="AlphaFoldDB" id="A0A0F9MVJ1"/>
<evidence type="ECO:0000313" key="2">
    <source>
        <dbReference type="EMBL" id="KKN11290.1"/>
    </source>
</evidence>
<comment type="caution">
    <text evidence="2">The sequence shown here is derived from an EMBL/GenBank/DDBJ whole genome shotgun (WGS) entry which is preliminary data.</text>
</comment>
<dbReference type="Gene3D" id="1.10.10.10">
    <property type="entry name" value="Winged helix-like DNA-binding domain superfamily/Winged helix DNA-binding domain"/>
    <property type="match status" value="1"/>
</dbReference>
<keyword evidence="1" id="KW-1133">Transmembrane helix</keyword>
<keyword evidence="1" id="KW-0472">Membrane</keyword>